<evidence type="ECO:0000313" key="9">
    <source>
        <dbReference type="Proteomes" id="UP000387223"/>
    </source>
</evidence>
<dbReference type="SUPFAM" id="SSF56672">
    <property type="entry name" value="DNA/RNA polymerases"/>
    <property type="match status" value="1"/>
</dbReference>
<accession>A0A5M3Q039</accession>
<proteinExistence type="inferred from homology"/>
<dbReference type="Proteomes" id="UP000387223">
    <property type="component" value="Unassembled WGS sequence"/>
</dbReference>
<evidence type="ECO:0000313" key="8">
    <source>
        <dbReference type="EMBL" id="GBO88605.1"/>
    </source>
</evidence>
<dbReference type="GO" id="GO:0003684">
    <property type="term" value="F:damaged DNA binding"/>
    <property type="evidence" value="ECO:0007669"/>
    <property type="project" value="InterPro"/>
</dbReference>
<dbReference type="GO" id="GO:0006281">
    <property type="term" value="P:DNA repair"/>
    <property type="evidence" value="ECO:0007669"/>
    <property type="project" value="UniProtKB-KW"/>
</dbReference>
<dbReference type="InterPro" id="IPR036775">
    <property type="entry name" value="DNA_pol_Y-fam_lit_finger_sf"/>
</dbReference>
<dbReference type="Pfam" id="PF11798">
    <property type="entry name" value="IMS_HHH"/>
    <property type="match status" value="1"/>
</dbReference>
<keyword evidence="4" id="KW-0741">SOS mutagenesis</keyword>
<dbReference type="Gene3D" id="3.30.70.270">
    <property type="match status" value="1"/>
</dbReference>
<dbReference type="InterPro" id="IPR001126">
    <property type="entry name" value="UmuC"/>
</dbReference>
<protein>
    <submittedName>
        <fullName evidence="8">DNA polymerase V subunit UmuC</fullName>
    </submittedName>
</protein>
<dbReference type="Pfam" id="PF00817">
    <property type="entry name" value="IMS"/>
    <property type="match status" value="1"/>
</dbReference>
<evidence type="ECO:0000256" key="5">
    <source>
        <dbReference type="ARBA" id="ARBA00023204"/>
    </source>
</evidence>
<evidence type="ECO:0000256" key="6">
    <source>
        <dbReference type="ARBA" id="ARBA00023236"/>
    </source>
</evidence>
<dbReference type="InterPro" id="IPR050116">
    <property type="entry name" value="DNA_polymerase-Y"/>
</dbReference>
<dbReference type="Pfam" id="PF13438">
    <property type="entry name" value="DUF4113"/>
    <property type="match status" value="1"/>
</dbReference>
<dbReference type="PANTHER" id="PTHR11076">
    <property type="entry name" value="DNA REPAIR POLYMERASE UMUC / TRANSFERASE FAMILY MEMBER"/>
    <property type="match status" value="1"/>
</dbReference>
<dbReference type="InterPro" id="IPR043502">
    <property type="entry name" value="DNA/RNA_pol_sf"/>
</dbReference>
<dbReference type="GO" id="GO:0042276">
    <property type="term" value="P:error-prone translesion synthesis"/>
    <property type="evidence" value="ECO:0007669"/>
    <property type="project" value="TreeGrafter"/>
</dbReference>
<gene>
    <name evidence="8" type="primary">umuC</name>
    <name evidence="8" type="ORF">MSSD14B_22730</name>
</gene>
<evidence type="ECO:0000259" key="7">
    <source>
        <dbReference type="PROSITE" id="PS50173"/>
    </source>
</evidence>
<dbReference type="GO" id="GO:0005829">
    <property type="term" value="C:cytosol"/>
    <property type="evidence" value="ECO:0007669"/>
    <property type="project" value="TreeGrafter"/>
</dbReference>
<name>A0A5M3Q039_9GAMM</name>
<evidence type="ECO:0000256" key="4">
    <source>
        <dbReference type="ARBA" id="ARBA00023199"/>
    </source>
</evidence>
<sequence>MVARSDEAKALGIKMGVPVFEVRHLQKTHGLVICSSNYALYADMSNRFIQTLEELAPAVMPYSIDEAFMDLTGVSAAVDLTEFGKTVKDTVALYTGLPICVGIAPTPTLAKLANHGAKKYRGTKGVVDLTSRERQRKLLHLTPVEDIWGIGRKLSARLNAAGIKTGLELADAETTWIRKEFSVVVERTVRELNGIACQEMEAVPPPKQQIISSKSFGAPVTELADMLDAVSSYATRAAEKLRGEGQATAHITAFLSTSRFAGVERYSNSTGTPLAHTTQDTRVIVQEALRLIRKIWKPGLRYNKAGVMLGDFRTPGNEQEDLFSEVSDSSKDEALMHLMDTINTRNGAGSLKLGRNSGGKGQWVMKRQNLSPAYTTRWSEIPKAR</sequence>
<dbReference type="InterPro" id="IPR043128">
    <property type="entry name" value="Rev_trsase/Diguanyl_cyclase"/>
</dbReference>
<dbReference type="InterPro" id="IPR017961">
    <property type="entry name" value="DNA_pol_Y-fam_little_finger"/>
</dbReference>
<reference evidence="8 9" key="1">
    <citation type="journal article" date="2019" name="J. Gen. Appl. Microbiol.">
        <title>Aerobic degradation of cis-dichloroethene by the marine bacterium Marinobacter salsuginis strain 5N-3.</title>
        <authorList>
            <person name="Inoue Y."/>
            <person name="Fukunaga Y."/>
            <person name="Katsumata H."/>
            <person name="Ohji S."/>
            <person name="Hosoyama A."/>
            <person name="Mori K."/>
            <person name="Ando K."/>
        </authorList>
    </citation>
    <scope>NUCLEOTIDE SEQUENCE [LARGE SCALE GENOMIC DNA]</scope>
    <source>
        <strain evidence="8 9">NBRC 109114</strain>
    </source>
</reference>
<dbReference type="InterPro" id="IPR024728">
    <property type="entry name" value="PolY_HhH_motif"/>
</dbReference>
<dbReference type="GO" id="GO:0003887">
    <property type="term" value="F:DNA-directed DNA polymerase activity"/>
    <property type="evidence" value="ECO:0007669"/>
    <property type="project" value="TreeGrafter"/>
</dbReference>
<keyword evidence="6" id="KW-0742">SOS response</keyword>
<comment type="caution">
    <text evidence="8">The sequence shown here is derived from an EMBL/GenBank/DDBJ whole genome shotgun (WGS) entry which is preliminary data.</text>
</comment>
<dbReference type="Gene3D" id="3.30.1490.100">
    <property type="entry name" value="DNA polymerase, Y-family, little finger domain"/>
    <property type="match status" value="1"/>
</dbReference>
<organism evidence="8 9">
    <name type="scientific">Marinobacter salsuginis</name>
    <dbReference type="NCBI Taxonomy" id="418719"/>
    <lineage>
        <taxon>Bacteria</taxon>
        <taxon>Pseudomonadati</taxon>
        <taxon>Pseudomonadota</taxon>
        <taxon>Gammaproteobacteria</taxon>
        <taxon>Pseudomonadales</taxon>
        <taxon>Marinobacteraceae</taxon>
        <taxon>Marinobacter</taxon>
    </lineage>
</organism>
<feature type="domain" description="UmuC" evidence="7">
    <location>
        <begin position="1"/>
        <end position="151"/>
    </location>
</feature>
<evidence type="ECO:0000256" key="3">
    <source>
        <dbReference type="ARBA" id="ARBA00023125"/>
    </source>
</evidence>
<evidence type="ECO:0000256" key="2">
    <source>
        <dbReference type="ARBA" id="ARBA00022763"/>
    </source>
</evidence>
<dbReference type="GO" id="GO:0009432">
    <property type="term" value="P:SOS response"/>
    <property type="evidence" value="ECO:0007669"/>
    <property type="project" value="UniProtKB-KW"/>
</dbReference>
<dbReference type="NCBIfam" id="NF002955">
    <property type="entry name" value="PRK03609.1"/>
    <property type="match status" value="1"/>
</dbReference>
<comment type="similarity">
    <text evidence="1">Belongs to the DNA polymerase type-Y family.</text>
</comment>
<dbReference type="CDD" id="cd01700">
    <property type="entry name" value="PolY_Pol_V_umuC"/>
    <property type="match status" value="1"/>
</dbReference>
<keyword evidence="5" id="KW-0234">DNA repair</keyword>
<evidence type="ECO:0000256" key="1">
    <source>
        <dbReference type="ARBA" id="ARBA00010945"/>
    </source>
</evidence>
<dbReference type="EMBL" id="BGZI01000014">
    <property type="protein sequence ID" value="GBO88605.1"/>
    <property type="molecule type" value="Genomic_DNA"/>
</dbReference>
<keyword evidence="2" id="KW-0227">DNA damage</keyword>
<dbReference type="Gene3D" id="3.40.1170.60">
    <property type="match status" value="1"/>
</dbReference>
<dbReference type="Pfam" id="PF11799">
    <property type="entry name" value="IMS_C"/>
    <property type="match status" value="1"/>
</dbReference>
<dbReference type="AlphaFoldDB" id="A0A5M3Q039"/>
<dbReference type="InterPro" id="IPR025188">
    <property type="entry name" value="DUF4113"/>
</dbReference>
<keyword evidence="3" id="KW-0238">DNA-binding</keyword>
<dbReference type="Gene3D" id="1.10.150.20">
    <property type="entry name" value="5' to 3' exonuclease, C-terminal subdomain"/>
    <property type="match status" value="1"/>
</dbReference>
<dbReference type="PROSITE" id="PS50173">
    <property type="entry name" value="UMUC"/>
    <property type="match status" value="1"/>
</dbReference>
<dbReference type="PANTHER" id="PTHR11076:SF34">
    <property type="entry name" value="PROTEIN UMUC"/>
    <property type="match status" value="1"/>
</dbReference>